<dbReference type="EMBL" id="QFPP01000704">
    <property type="protein sequence ID" value="PZQ60309.1"/>
    <property type="molecule type" value="Genomic_DNA"/>
</dbReference>
<evidence type="ECO:0000313" key="3">
    <source>
        <dbReference type="Proteomes" id="UP000249135"/>
    </source>
</evidence>
<sequence length="59" mass="6280">MSTHAVNAAPSAAPKGARRRRTACMAVVLAAAALGGVFVLYRQPEFLRMLGDMIWACFG</sequence>
<dbReference type="AlphaFoldDB" id="A0A2W5P881"/>
<comment type="caution">
    <text evidence="2">The sequence shown here is derived from an EMBL/GenBank/DDBJ whole genome shotgun (WGS) entry which is preliminary data.</text>
</comment>
<gene>
    <name evidence="2" type="ORF">DI563_29670</name>
</gene>
<proteinExistence type="predicted"/>
<keyword evidence="1" id="KW-1133">Transmembrane helix</keyword>
<evidence type="ECO:0000256" key="1">
    <source>
        <dbReference type="SAM" id="Phobius"/>
    </source>
</evidence>
<reference evidence="2 3" key="1">
    <citation type="submission" date="2017-08" db="EMBL/GenBank/DDBJ databases">
        <title>Infants hospitalized years apart are colonized by the same room-sourced microbial strains.</title>
        <authorList>
            <person name="Brooks B."/>
            <person name="Olm M.R."/>
            <person name="Firek B.A."/>
            <person name="Baker R."/>
            <person name="Thomas B.C."/>
            <person name="Morowitz M.J."/>
            <person name="Banfield J.F."/>
        </authorList>
    </citation>
    <scope>NUCLEOTIDE SEQUENCE [LARGE SCALE GENOMIC DNA]</scope>
    <source>
        <strain evidence="2">S2_005_003_R2_41</strain>
    </source>
</reference>
<accession>A0A2W5P881</accession>
<evidence type="ECO:0000313" key="2">
    <source>
        <dbReference type="EMBL" id="PZQ60309.1"/>
    </source>
</evidence>
<keyword evidence="1" id="KW-0812">Transmembrane</keyword>
<protein>
    <submittedName>
        <fullName evidence="2">Uncharacterized protein</fullName>
    </submittedName>
</protein>
<dbReference type="Proteomes" id="UP000249135">
    <property type="component" value="Unassembled WGS sequence"/>
</dbReference>
<organism evidence="2 3">
    <name type="scientific">Variovorax paradoxus</name>
    <dbReference type="NCBI Taxonomy" id="34073"/>
    <lineage>
        <taxon>Bacteria</taxon>
        <taxon>Pseudomonadati</taxon>
        <taxon>Pseudomonadota</taxon>
        <taxon>Betaproteobacteria</taxon>
        <taxon>Burkholderiales</taxon>
        <taxon>Comamonadaceae</taxon>
        <taxon>Variovorax</taxon>
    </lineage>
</organism>
<keyword evidence="1" id="KW-0472">Membrane</keyword>
<name>A0A2W5P881_VARPD</name>
<feature type="transmembrane region" description="Helical" evidence="1">
    <location>
        <begin position="23"/>
        <end position="41"/>
    </location>
</feature>